<dbReference type="SUPFAM" id="SSF51735">
    <property type="entry name" value="NAD(P)-binding Rossmann-fold domains"/>
    <property type="match status" value="1"/>
</dbReference>
<protein>
    <submittedName>
        <fullName evidence="2">SAF domain-containing protein</fullName>
    </submittedName>
</protein>
<evidence type="ECO:0000313" key="2">
    <source>
        <dbReference type="EMBL" id="OAA59200.1"/>
    </source>
</evidence>
<gene>
    <name evidence="2" type="ORF">SPI_06402</name>
</gene>
<dbReference type="Pfam" id="PF01408">
    <property type="entry name" value="GFO_IDH_MocA"/>
    <property type="match status" value="1"/>
</dbReference>
<dbReference type="Proteomes" id="UP000076874">
    <property type="component" value="Unassembled WGS sequence"/>
</dbReference>
<dbReference type="SMART" id="SM00858">
    <property type="entry name" value="SAF"/>
    <property type="match status" value="1"/>
</dbReference>
<proteinExistence type="predicted"/>
<dbReference type="InterPro" id="IPR013974">
    <property type="entry name" value="SAF"/>
</dbReference>
<dbReference type="PANTHER" id="PTHR37850:SF3">
    <property type="entry name" value="BLR7815 PROTEIN"/>
    <property type="match status" value="1"/>
</dbReference>
<dbReference type="Gene3D" id="3.40.50.720">
    <property type="entry name" value="NAD(P)-binding Rossmann-like Domain"/>
    <property type="match status" value="1"/>
</dbReference>
<organism evidence="2 3">
    <name type="scientific">Niveomyces insectorum RCEF 264</name>
    <dbReference type="NCBI Taxonomy" id="1081102"/>
    <lineage>
        <taxon>Eukaryota</taxon>
        <taxon>Fungi</taxon>
        <taxon>Dikarya</taxon>
        <taxon>Ascomycota</taxon>
        <taxon>Pezizomycotina</taxon>
        <taxon>Sordariomycetes</taxon>
        <taxon>Hypocreomycetidae</taxon>
        <taxon>Hypocreales</taxon>
        <taxon>Cordycipitaceae</taxon>
        <taxon>Niveomyces</taxon>
    </lineage>
</organism>
<dbReference type="STRING" id="1081102.A0A167S3P9"/>
<evidence type="ECO:0000313" key="3">
    <source>
        <dbReference type="Proteomes" id="UP000076874"/>
    </source>
</evidence>
<name>A0A167S3P9_9HYPO</name>
<dbReference type="OrthoDB" id="3447202at2759"/>
<dbReference type="InterPro" id="IPR048423">
    <property type="entry name" value="DRL_cat"/>
</dbReference>
<dbReference type="InterPro" id="IPR000683">
    <property type="entry name" value="Gfo/Idh/MocA-like_OxRdtase_N"/>
</dbReference>
<feature type="domain" description="SAF" evidence="1">
    <location>
        <begin position="371"/>
        <end position="436"/>
    </location>
</feature>
<dbReference type="InterPro" id="IPR036291">
    <property type="entry name" value="NAD(P)-bd_dom_sf"/>
</dbReference>
<sequence>MSQLSTKLAQLEAAGKPIQVGIVGAGKFGSMFISQAHRSPGIRLAGIADLAVERALASLKRTGFPADKYDASASLSIEEGIKAGKTAITTDSAKLIATPGIDVILEATGNPAAGIRHALLCCEHKKHIVMINVEADVLAGPLLARKAKEAGIIYSMAYGDQPAIISELVDWARTAGFEVVCAGKGTKHLPQYHYSTPETVWDNYGFSKEQVANGDFNAQMFNSFLDGTKSALEMAAVANGSNLDPPADGLQFPASSAKDLSTVLRPASVGGQLADAVTTDGKGTVEVVSCMEKDGRWTVNHLRYGIFVVIKAPGEYQRACFEQYGLETDSTGWYAAQYKPYHLIGLELGVSIANIMVRGEPTGQTQTWAGDVVATAKRDLAVGETLDGEGGFTVYGKLRPAKASLAMEGLPIGLAHGLKLKRPVKKDQGLSWADVEYSEASQAVAVRREMEAIFRKEFNVPIRANGAANGTANGTH</sequence>
<dbReference type="AlphaFoldDB" id="A0A167S3P9"/>
<dbReference type="PANTHER" id="PTHR37850">
    <property type="entry name" value="STRU PROTEIN"/>
    <property type="match status" value="1"/>
</dbReference>
<dbReference type="EMBL" id="AZHD01000011">
    <property type="protein sequence ID" value="OAA59200.1"/>
    <property type="molecule type" value="Genomic_DNA"/>
</dbReference>
<dbReference type="Pfam" id="PF08666">
    <property type="entry name" value="SAF"/>
    <property type="match status" value="1"/>
</dbReference>
<dbReference type="Pfam" id="PF21135">
    <property type="entry name" value="DRL_cat"/>
    <property type="match status" value="1"/>
</dbReference>
<accession>A0A167S3P9</accession>
<comment type="caution">
    <text evidence="2">The sequence shown here is derived from an EMBL/GenBank/DDBJ whole genome shotgun (WGS) entry which is preliminary data.</text>
</comment>
<dbReference type="GO" id="GO:0000166">
    <property type="term" value="F:nucleotide binding"/>
    <property type="evidence" value="ECO:0007669"/>
    <property type="project" value="InterPro"/>
</dbReference>
<keyword evidence="3" id="KW-1185">Reference proteome</keyword>
<dbReference type="CDD" id="cd11616">
    <property type="entry name" value="SAF_DH_OX_like"/>
    <property type="match status" value="1"/>
</dbReference>
<reference evidence="2 3" key="1">
    <citation type="journal article" date="2016" name="Genome Biol. Evol.">
        <title>Divergent and convergent evolution of fungal pathogenicity.</title>
        <authorList>
            <person name="Shang Y."/>
            <person name="Xiao G."/>
            <person name="Zheng P."/>
            <person name="Cen K."/>
            <person name="Zhan S."/>
            <person name="Wang C."/>
        </authorList>
    </citation>
    <scope>NUCLEOTIDE SEQUENCE [LARGE SCALE GENOMIC DNA]</scope>
    <source>
        <strain evidence="2 3">RCEF 264</strain>
    </source>
</reference>
<evidence type="ECO:0000259" key="1">
    <source>
        <dbReference type="SMART" id="SM00858"/>
    </source>
</evidence>